<dbReference type="Proteomes" id="UP000185161">
    <property type="component" value="Chromosome"/>
</dbReference>
<dbReference type="EMBL" id="CP018820">
    <property type="protein sequence ID" value="APR52357.1"/>
    <property type="molecule type" value="Genomic_DNA"/>
</dbReference>
<feature type="compositionally biased region" description="Basic and acidic residues" evidence="1">
    <location>
        <begin position="116"/>
        <end position="127"/>
    </location>
</feature>
<dbReference type="InterPro" id="IPR027372">
    <property type="entry name" value="Phytase-like_dom"/>
</dbReference>
<gene>
    <name evidence="3" type="ORF">BRX40_07875</name>
    <name evidence="4" type="ORF">CA257_14995</name>
</gene>
<dbReference type="EMBL" id="QQWO01000012">
    <property type="protein sequence ID" value="RSV01490.1"/>
    <property type="molecule type" value="Genomic_DNA"/>
</dbReference>
<reference evidence="3" key="1">
    <citation type="submission" date="2016-12" db="EMBL/GenBank/DDBJ databases">
        <title>Whole genome sequencing of Sphingomonas koreensis.</title>
        <authorList>
            <person name="Conlan S."/>
            <person name="Thomas P.J."/>
            <person name="Mullikin J."/>
            <person name="Palmore T.N."/>
            <person name="Frank K.M."/>
            <person name="Segre J.A."/>
        </authorList>
    </citation>
    <scope>NUCLEOTIDE SEQUENCE</scope>
    <source>
        <strain evidence="3">ABOJV</strain>
    </source>
</reference>
<dbReference type="OrthoDB" id="9798693at2"/>
<accession>A0A1L6J923</accession>
<keyword evidence="5" id="KW-1185">Reference proteome</keyword>
<evidence type="ECO:0000313" key="3">
    <source>
        <dbReference type="EMBL" id="APR52357.1"/>
    </source>
</evidence>
<reference evidence="4 6" key="3">
    <citation type="submission" date="2018-07" db="EMBL/GenBank/DDBJ databases">
        <title>Genomic and Epidemiologic Investigation of an Indolent Hospital Outbreak.</title>
        <authorList>
            <person name="Johnson R.C."/>
            <person name="Deming C."/>
            <person name="Conlan S."/>
            <person name="Zellmer C.J."/>
            <person name="Michelin A.V."/>
            <person name="Lee-Lin S."/>
            <person name="Thomas P.J."/>
            <person name="Park M."/>
            <person name="Weingarten R.A."/>
            <person name="Less J."/>
            <person name="Dekker J.P."/>
            <person name="Frank K.M."/>
            <person name="Musser K.A."/>
            <person name="Mcquiston J.R."/>
            <person name="Henderson D.K."/>
            <person name="Lau A.F."/>
            <person name="Palmore T.N."/>
            <person name="Segre J.A."/>
        </authorList>
    </citation>
    <scope>NUCLEOTIDE SEQUENCE [LARGE SCALE GENOMIC DNA]</scope>
    <source>
        <strain evidence="4 6">SK-NIH.Env10_0317</strain>
    </source>
</reference>
<name>A0A1L6J923_9SPHN</name>
<feature type="domain" description="Phytase-like" evidence="2">
    <location>
        <begin position="66"/>
        <end position="313"/>
    </location>
</feature>
<reference evidence="5" key="2">
    <citation type="submission" date="2016-12" db="EMBL/GenBank/DDBJ databases">
        <title>Whole genome sequencing of Sphingomonas sp. ABOJV.</title>
        <authorList>
            <person name="Conlan S."/>
            <person name="Thomas P.J."/>
            <person name="Mullikin J."/>
            <person name="Palmore T.N."/>
            <person name="Frank K.M."/>
            <person name="Segre J.A."/>
        </authorList>
    </citation>
    <scope>NUCLEOTIDE SEQUENCE [LARGE SCALE GENOMIC DNA]</scope>
    <source>
        <strain evidence="5">ABOJV</strain>
    </source>
</reference>
<evidence type="ECO:0000313" key="4">
    <source>
        <dbReference type="EMBL" id="RSV01490.1"/>
    </source>
</evidence>
<dbReference type="Proteomes" id="UP000286681">
    <property type="component" value="Unassembled WGS sequence"/>
</dbReference>
<sequence>MRILLSVLLILLFVPSWSGEPRLALFPPTAEMAAHRAVIDPLAPGRVKLGGLTFLGGVYLTGPAPAFGGFSAMMVEGDRFTLLSDGGNILSFSMGADWQVREPRFADLPDGPGTGWRKEDRDSESLTRDPATGQLWIGFERANEIWRFAPGFARAEARLAPRTMAGWPVNGGAESLVRLRDGGFIVLAEDQDVKRKGVELTDVKTGLWFAGDPTQPKQRSFAFGYRPPKGFLPTDIVELPDGRLAVLNRKASLREGFTAVLALIDRDAVQPGRIVTGREVARFAAPVVHDNFEAIAAVREGDSTILWIASDDNQLFLQRSLLLKFRLDV</sequence>
<dbReference type="GeneID" id="44132472"/>
<evidence type="ECO:0000259" key="2">
    <source>
        <dbReference type="Pfam" id="PF13449"/>
    </source>
</evidence>
<evidence type="ECO:0000313" key="5">
    <source>
        <dbReference type="Proteomes" id="UP000185161"/>
    </source>
</evidence>
<organism evidence="3 5">
    <name type="scientific">Sphingomonas koreensis</name>
    <dbReference type="NCBI Taxonomy" id="93064"/>
    <lineage>
        <taxon>Bacteria</taxon>
        <taxon>Pseudomonadati</taxon>
        <taxon>Pseudomonadota</taxon>
        <taxon>Alphaproteobacteria</taxon>
        <taxon>Sphingomonadales</taxon>
        <taxon>Sphingomonadaceae</taxon>
        <taxon>Sphingomonas</taxon>
    </lineage>
</organism>
<dbReference type="RefSeq" id="WP_075151222.1">
    <property type="nucleotide sequence ID" value="NZ_CP018820.1"/>
</dbReference>
<dbReference type="AlphaFoldDB" id="A0A1L6J923"/>
<evidence type="ECO:0000313" key="6">
    <source>
        <dbReference type="Proteomes" id="UP000286681"/>
    </source>
</evidence>
<dbReference type="PIRSF" id="PIRSF031900">
    <property type="entry name" value="UCP031900"/>
    <property type="match status" value="1"/>
</dbReference>
<dbReference type="KEGG" id="skr:BRX40_07875"/>
<protein>
    <submittedName>
        <fullName evidence="4">Esterase-like activity of phytase family protein</fullName>
    </submittedName>
</protein>
<feature type="region of interest" description="Disordered" evidence="1">
    <location>
        <begin position="104"/>
        <end position="128"/>
    </location>
</feature>
<proteinExistence type="predicted"/>
<dbReference type="STRING" id="93064.BRX40_07875"/>
<dbReference type="InterPro" id="IPR014567">
    <property type="entry name" value="UCP031900"/>
</dbReference>
<dbReference type="Pfam" id="PF13449">
    <property type="entry name" value="Phytase-like"/>
    <property type="match status" value="1"/>
</dbReference>
<evidence type="ECO:0000256" key="1">
    <source>
        <dbReference type="SAM" id="MobiDB-lite"/>
    </source>
</evidence>